<organism evidence="2 3">
    <name type="scientific">Candidatus Intestinimonas merdavium</name>
    <dbReference type="NCBI Taxonomy" id="2838622"/>
    <lineage>
        <taxon>Bacteria</taxon>
        <taxon>Bacillati</taxon>
        <taxon>Bacillota</taxon>
        <taxon>Clostridia</taxon>
        <taxon>Eubacteriales</taxon>
        <taxon>Intestinimonas</taxon>
    </lineage>
</organism>
<evidence type="ECO:0000313" key="2">
    <source>
        <dbReference type="EMBL" id="HIY73966.1"/>
    </source>
</evidence>
<sequence>MRRKRFGLIPLFTALLCLCGCAFSSPEELYAVPKAAEDYRNLQDQIDKVRSAGAEYAGPLFGTNTQPVQLMDLDGDGIQEAIAFFRATSADDPDPLKIYIYHQMEDGAYEVWSIIEGDAPAINSISYEDLDGKTGPSGHMDKELVVSWRLSDKIYRLEAFSVTGQEVETLLPAVSYTDYVLWDMDKDNQREIVMITLNTVDSVYQADYYDYQAGQMVLRSSAPLSGKITGLASNTKPLASYLCSNGVAEPAVFVTSNLITGVITDIFTWQNNKLVNITLNPTTGMSDDTFRLNTSISIQDINDDGYPEVPRPNALPTPDAVSSLDFWQVQWLQYDLKGKPTVVSTTYYNGEDGWYLVMPESWQGKVALSRLDNTGSGERGVLFYPYSAEQGEGGAALRPFLSVYKLTGPNRKTRANAEGRFILLEEDDVIYAAELHADSGWDCGVDQEGLKELFHLI</sequence>
<feature type="chain" id="PRO_5038658132" description="Lipoprotein" evidence="1">
    <location>
        <begin position="23"/>
        <end position="457"/>
    </location>
</feature>
<reference evidence="2" key="2">
    <citation type="submission" date="2021-04" db="EMBL/GenBank/DDBJ databases">
        <authorList>
            <person name="Gilroy R."/>
        </authorList>
    </citation>
    <scope>NUCLEOTIDE SEQUENCE</scope>
    <source>
        <strain evidence="2">CHK33-7979</strain>
    </source>
</reference>
<proteinExistence type="predicted"/>
<feature type="signal peptide" evidence="1">
    <location>
        <begin position="1"/>
        <end position="22"/>
    </location>
</feature>
<name>A0A9D1Z5Q2_9FIRM</name>
<gene>
    <name evidence="2" type="ORF">H9826_08355</name>
</gene>
<reference evidence="2" key="1">
    <citation type="journal article" date="2021" name="PeerJ">
        <title>Extensive microbial diversity within the chicken gut microbiome revealed by metagenomics and culture.</title>
        <authorList>
            <person name="Gilroy R."/>
            <person name="Ravi A."/>
            <person name="Getino M."/>
            <person name="Pursley I."/>
            <person name="Horton D.L."/>
            <person name="Alikhan N.F."/>
            <person name="Baker D."/>
            <person name="Gharbi K."/>
            <person name="Hall N."/>
            <person name="Watson M."/>
            <person name="Adriaenssens E.M."/>
            <person name="Foster-Nyarko E."/>
            <person name="Jarju S."/>
            <person name="Secka A."/>
            <person name="Antonio M."/>
            <person name="Oren A."/>
            <person name="Chaudhuri R.R."/>
            <person name="La Ragione R."/>
            <person name="Hildebrand F."/>
            <person name="Pallen M.J."/>
        </authorList>
    </citation>
    <scope>NUCLEOTIDE SEQUENCE</scope>
    <source>
        <strain evidence="2">CHK33-7979</strain>
    </source>
</reference>
<evidence type="ECO:0000256" key="1">
    <source>
        <dbReference type="SAM" id="SignalP"/>
    </source>
</evidence>
<protein>
    <recommendedName>
        <fullName evidence="4">Lipoprotein</fullName>
    </recommendedName>
</protein>
<comment type="caution">
    <text evidence="2">The sequence shown here is derived from an EMBL/GenBank/DDBJ whole genome shotgun (WGS) entry which is preliminary data.</text>
</comment>
<dbReference type="Proteomes" id="UP000886824">
    <property type="component" value="Unassembled WGS sequence"/>
</dbReference>
<keyword evidence="1" id="KW-0732">Signal</keyword>
<dbReference type="EMBL" id="DXCX01000086">
    <property type="protein sequence ID" value="HIY73966.1"/>
    <property type="molecule type" value="Genomic_DNA"/>
</dbReference>
<evidence type="ECO:0008006" key="4">
    <source>
        <dbReference type="Google" id="ProtNLM"/>
    </source>
</evidence>
<accession>A0A9D1Z5Q2</accession>
<evidence type="ECO:0000313" key="3">
    <source>
        <dbReference type="Proteomes" id="UP000886824"/>
    </source>
</evidence>
<dbReference type="AlphaFoldDB" id="A0A9D1Z5Q2"/>